<evidence type="ECO:0000313" key="2">
    <source>
        <dbReference type="Proteomes" id="UP001530400"/>
    </source>
</evidence>
<dbReference type="Proteomes" id="UP001530400">
    <property type="component" value="Unassembled WGS sequence"/>
</dbReference>
<gene>
    <name evidence="1" type="ORF">ACHAWO_007943</name>
</gene>
<dbReference type="AlphaFoldDB" id="A0ABD3PAF8"/>
<name>A0ABD3PAF8_9STRA</name>
<keyword evidence="2" id="KW-1185">Reference proteome</keyword>
<reference evidence="1 2" key="1">
    <citation type="submission" date="2024-10" db="EMBL/GenBank/DDBJ databases">
        <title>Updated reference genomes for cyclostephanoid diatoms.</title>
        <authorList>
            <person name="Roberts W.R."/>
            <person name="Alverson A.J."/>
        </authorList>
    </citation>
    <scope>NUCLEOTIDE SEQUENCE [LARGE SCALE GENOMIC DNA]</scope>
    <source>
        <strain evidence="1 2">AJA010-31</strain>
    </source>
</reference>
<accession>A0ABD3PAF8</accession>
<protein>
    <submittedName>
        <fullName evidence="1">Uncharacterized protein</fullName>
    </submittedName>
</protein>
<comment type="caution">
    <text evidence="1">The sequence shown here is derived from an EMBL/GenBank/DDBJ whole genome shotgun (WGS) entry which is preliminary data.</text>
</comment>
<dbReference type="EMBL" id="JALLPJ020000702">
    <property type="protein sequence ID" value="KAL3785120.1"/>
    <property type="molecule type" value="Genomic_DNA"/>
</dbReference>
<proteinExistence type="predicted"/>
<sequence>MSSKATFGYIKEQKKDRGSVWSAIDQHWKDNGRDRAAYHGGKWNGIDSREGMRDPQTYYGCMNGTLYHWLDRGKGSEKDVDDLLEDIIEFLKRWHKVFHLLRAPKKLQLSMHC</sequence>
<evidence type="ECO:0000313" key="1">
    <source>
        <dbReference type="EMBL" id="KAL3785120.1"/>
    </source>
</evidence>
<organism evidence="1 2">
    <name type="scientific">Cyclotella atomus</name>
    <dbReference type="NCBI Taxonomy" id="382360"/>
    <lineage>
        <taxon>Eukaryota</taxon>
        <taxon>Sar</taxon>
        <taxon>Stramenopiles</taxon>
        <taxon>Ochrophyta</taxon>
        <taxon>Bacillariophyta</taxon>
        <taxon>Coscinodiscophyceae</taxon>
        <taxon>Thalassiosirophycidae</taxon>
        <taxon>Stephanodiscales</taxon>
        <taxon>Stephanodiscaceae</taxon>
        <taxon>Cyclotella</taxon>
    </lineage>
</organism>